<protein>
    <submittedName>
        <fullName evidence="2">Uncharacterized protein</fullName>
    </submittedName>
</protein>
<evidence type="ECO:0000256" key="1">
    <source>
        <dbReference type="SAM" id="MobiDB-lite"/>
    </source>
</evidence>
<dbReference type="EMBL" id="JAHLUH010000001">
    <property type="protein sequence ID" value="KAG7730760.1"/>
    <property type="molecule type" value="Genomic_DNA"/>
</dbReference>
<dbReference type="Proteomes" id="UP000738402">
    <property type="component" value="Unassembled WGS sequence"/>
</dbReference>
<reference evidence="2" key="1">
    <citation type="journal article" date="2021" name="G3 (Bethesda)">
        <title>Genomic diversity, chromosomal rearrangements, and interspecies hybridization in the ogataea polymorpha species complex.</title>
        <authorList>
            <person name="Hanson S.J."/>
            <person name="Cinneide E.O."/>
            <person name="Salzberg L.I."/>
            <person name="Wolfe K.H."/>
            <person name="McGowan J."/>
            <person name="Fitzpatrick D.A."/>
            <person name="Matlin K."/>
        </authorList>
    </citation>
    <scope>NUCLEOTIDE SEQUENCE</scope>
    <source>
        <strain evidence="2">83-405-1</strain>
    </source>
</reference>
<evidence type="ECO:0000313" key="2">
    <source>
        <dbReference type="EMBL" id="KAG7730760.1"/>
    </source>
</evidence>
<gene>
    <name evidence="2" type="ORF">KL933_000555</name>
</gene>
<feature type="region of interest" description="Disordered" evidence="1">
    <location>
        <begin position="19"/>
        <end position="51"/>
    </location>
</feature>
<proteinExistence type="predicted"/>
<organism evidence="2 3">
    <name type="scientific">Ogataea haglerorum</name>
    <dbReference type="NCBI Taxonomy" id="1937702"/>
    <lineage>
        <taxon>Eukaryota</taxon>
        <taxon>Fungi</taxon>
        <taxon>Dikarya</taxon>
        <taxon>Ascomycota</taxon>
        <taxon>Saccharomycotina</taxon>
        <taxon>Pichiomycetes</taxon>
        <taxon>Pichiales</taxon>
        <taxon>Pichiaceae</taxon>
        <taxon>Ogataea</taxon>
    </lineage>
</organism>
<sequence>MRTGLGFQFNSVRFASSKKACQGAEKTERPGRRRRHLQSGQETRCMPMGPFGQHTSSYNIRAVHTKTESVVEFLQKGLSLDSL</sequence>
<dbReference type="AlphaFoldDB" id="A0AAN6I2N8"/>
<comment type="caution">
    <text evidence="2">The sequence shown here is derived from an EMBL/GenBank/DDBJ whole genome shotgun (WGS) entry which is preliminary data.</text>
</comment>
<evidence type="ECO:0000313" key="3">
    <source>
        <dbReference type="Proteomes" id="UP000738402"/>
    </source>
</evidence>
<name>A0AAN6I2N8_9ASCO</name>
<accession>A0AAN6I2N8</accession>